<reference evidence="1 2" key="1">
    <citation type="journal article" date="2023" name="BMC Biotechnol.">
        <title>Vitis rotundifolia cv Carlos genome sequencing.</title>
        <authorList>
            <person name="Huff M."/>
            <person name="Hulse-Kemp A."/>
            <person name="Scheffler B."/>
            <person name="Youngblood R."/>
            <person name="Simpson S."/>
            <person name="Babiker E."/>
            <person name="Staton M."/>
        </authorList>
    </citation>
    <scope>NUCLEOTIDE SEQUENCE [LARGE SCALE GENOMIC DNA]</scope>
    <source>
        <tissue evidence="1">Leaf</tissue>
    </source>
</reference>
<protein>
    <submittedName>
        <fullName evidence="1">Uncharacterized protein</fullName>
    </submittedName>
</protein>
<dbReference type="Proteomes" id="UP001168098">
    <property type="component" value="Unassembled WGS sequence"/>
</dbReference>
<proteinExistence type="predicted"/>
<gene>
    <name evidence="1" type="ORF">PVL29_014488</name>
</gene>
<evidence type="ECO:0000313" key="1">
    <source>
        <dbReference type="EMBL" id="KAJ9688865.1"/>
    </source>
</evidence>
<dbReference type="EMBL" id="JARBHA010000011">
    <property type="protein sequence ID" value="KAJ9688865.1"/>
    <property type="molecule type" value="Genomic_DNA"/>
</dbReference>
<dbReference type="PANTHER" id="PTHR35121">
    <property type="entry name" value="HOMEODOMAIN PROTEIN 8, PUTATIVE-RELATED"/>
    <property type="match status" value="1"/>
</dbReference>
<sequence length="100" mass="10899">MATGAAEAMLGCVFVGSISMYDMEIERRPYHSNCSCALHRSQGVCSNACSQQKNISYSRKQSWDDCSLSTTASKFSTRPSFLVSSSVWNRGDANGVLSSR</sequence>
<organism evidence="1 2">
    <name type="scientific">Vitis rotundifolia</name>
    <name type="common">Muscadine grape</name>
    <dbReference type="NCBI Taxonomy" id="103349"/>
    <lineage>
        <taxon>Eukaryota</taxon>
        <taxon>Viridiplantae</taxon>
        <taxon>Streptophyta</taxon>
        <taxon>Embryophyta</taxon>
        <taxon>Tracheophyta</taxon>
        <taxon>Spermatophyta</taxon>
        <taxon>Magnoliopsida</taxon>
        <taxon>eudicotyledons</taxon>
        <taxon>Gunneridae</taxon>
        <taxon>Pentapetalae</taxon>
        <taxon>rosids</taxon>
        <taxon>Vitales</taxon>
        <taxon>Vitaceae</taxon>
        <taxon>Viteae</taxon>
        <taxon>Vitis</taxon>
    </lineage>
</organism>
<comment type="caution">
    <text evidence="1">The sequence shown here is derived from an EMBL/GenBank/DDBJ whole genome shotgun (WGS) entry which is preliminary data.</text>
</comment>
<accession>A0AA38ZHD7</accession>
<evidence type="ECO:0000313" key="2">
    <source>
        <dbReference type="Proteomes" id="UP001168098"/>
    </source>
</evidence>
<dbReference type="PANTHER" id="PTHR35121:SF4">
    <property type="entry name" value="SWIM-TYPE DOMAIN-CONTAINING PROTEIN"/>
    <property type="match status" value="1"/>
</dbReference>
<name>A0AA38ZHD7_VITRO</name>
<keyword evidence="2" id="KW-1185">Reference proteome</keyword>
<dbReference type="AlphaFoldDB" id="A0AA38ZHD7"/>